<feature type="chain" id="PRO_5047521513" evidence="1">
    <location>
        <begin position="32"/>
        <end position="133"/>
    </location>
</feature>
<gene>
    <name evidence="2" type="primary">Necator_chrIV.g16906</name>
    <name evidence="2" type="ORF">RB195_003608</name>
</gene>
<feature type="signal peptide" evidence="1">
    <location>
        <begin position="1"/>
        <end position="31"/>
    </location>
</feature>
<keyword evidence="1" id="KW-0732">Signal</keyword>
<sequence>MVRCTKCDNSATISEMLSFLIYSILVGFVVCESNAAGEINVAKSDEMTVESVTVPDVNETGLNDDFTFILYRLRSAGKDVLTVIKGIYDVVFDMALGKKTDEKGLEEILKMLSRLSPEMREEIDNLFKYAGKR</sequence>
<accession>A0ABR1DPL3</accession>
<proteinExistence type="predicted"/>
<protein>
    <submittedName>
        <fullName evidence="2">Uncharacterized protein</fullName>
    </submittedName>
</protein>
<evidence type="ECO:0000313" key="2">
    <source>
        <dbReference type="EMBL" id="KAK6752290.1"/>
    </source>
</evidence>
<dbReference type="Proteomes" id="UP001303046">
    <property type="component" value="Unassembled WGS sequence"/>
</dbReference>
<name>A0ABR1DPL3_NECAM</name>
<reference evidence="2 3" key="1">
    <citation type="submission" date="2023-08" db="EMBL/GenBank/DDBJ databases">
        <title>A Necator americanus chromosomal reference genome.</title>
        <authorList>
            <person name="Ilik V."/>
            <person name="Petrzelkova K.J."/>
            <person name="Pardy F."/>
            <person name="Fuh T."/>
            <person name="Niatou-Singa F.S."/>
            <person name="Gouil Q."/>
            <person name="Baker L."/>
            <person name="Ritchie M.E."/>
            <person name="Jex A.R."/>
            <person name="Gazzola D."/>
            <person name="Li H."/>
            <person name="Toshio Fujiwara R."/>
            <person name="Zhan B."/>
            <person name="Aroian R.V."/>
            <person name="Pafco B."/>
            <person name="Schwarz E.M."/>
        </authorList>
    </citation>
    <scope>NUCLEOTIDE SEQUENCE [LARGE SCALE GENOMIC DNA]</scope>
    <source>
        <strain evidence="2 3">Aroian</strain>
        <tissue evidence="2">Whole animal</tissue>
    </source>
</reference>
<organism evidence="2 3">
    <name type="scientific">Necator americanus</name>
    <name type="common">Human hookworm</name>
    <dbReference type="NCBI Taxonomy" id="51031"/>
    <lineage>
        <taxon>Eukaryota</taxon>
        <taxon>Metazoa</taxon>
        <taxon>Ecdysozoa</taxon>
        <taxon>Nematoda</taxon>
        <taxon>Chromadorea</taxon>
        <taxon>Rhabditida</taxon>
        <taxon>Rhabditina</taxon>
        <taxon>Rhabditomorpha</taxon>
        <taxon>Strongyloidea</taxon>
        <taxon>Ancylostomatidae</taxon>
        <taxon>Bunostominae</taxon>
        <taxon>Necator</taxon>
    </lineage>
</organism>
<evidence type="ECO:0000256" key="1">
    <source>
        <dbReference type="SAM" id="SignalP"/>
    </source>
</evidence>
<dbReference type="EMBL" id="JAVFWL010000004">
    <property type="protein sequence ID" value="KAK6752290.1"/>
    <property type="molecule type" value="Genomic_DNA"/>
</dbReference>
<evidence type="ECO:0000313" key="3">
    <source>
        <dbReference type="Proteomes" id="UP001303046"/>
    </source>
</evidence>
<keyword evidence="3" id="KW-1185">Reference proteome</keyword>
<comment type="caution">
    <text evidence="2">The sequence shown here is derived from an EMBL/GenBank/DDBJ whole genome shotgun (WGS) entry which is preliminary data.</text>
</comment>